<dbReference type="PROSITE" id="PS50932">
    <property type="entry name" value="HTH_LACI_2"/>
    <property type="match status" value="1"/>
</dbReference>
<name>A0A0V8IM15_9MICC</name>
<dbReference type="SUPFAM" id="SSF53822">
    <property type="entry name" value="Periplasmic binding protein-like I"/>
    <property type="match status" value="1"/>
</dbReference>
<dbReference type="Gene3D" id="3.40.50.2300">
    <property type="match status" value="2"/>
</dbReference>
<dbReference type="PANTHER" id="PTHR30146">
    <property type="entry name" value="LACI-RELATED TRANSCRIPTIONAL REPRESSOR"/>
    <property type="match status" value="1"/>
</dbReference>
<protein>
    <submittedName>
        <fullName evidence="5">LacI family transcriptional regulator</fullName>
    </submittedName>
</protein>
<dbReference type="SMART" id="SM00354">
    <property type="entry name" value="HTH_LACI"/>
    <property type="match status" value="1"/>
</dbReference>
<dbReference type="GO" id="GO:0000976">
    <property type="term" value="F:transcription cis-regulatory region binding"/>
    <property type="evidence" value="ECO:0007669"/>
    <property type="project" value="TreeGrafter"/>
</dbReference>
<dbReference type="InterPro" id="IPR028082">
    <property type="entry name" value="Peripla_BP_I"/>
</dbReference>
<reference evidence="5 6" key="1">
    <citation type="journal article" date="2014" name="Arch. Microbiol.">
        <title>Arthrobacter enclensis sp. nov., isolated from sediment sample.</title>
        <authorList>
            <person name="Dastager S.G."/>
            <person name="Liu Q."/>
            <person name="Tang S.K."/>
            <person name="Krishnamurthi S."/>
            <person name="Lee J.C."/>
            <person name="Li W.J."/>
        </authorList>
    </citation>
    <scope>NUCLEOTIDE SEQUENCE [LARGE SCALE GENOMIC DNA]</scope>
    <source>
        <strain evidence="5 6">NIO-1008</strain>
    </source>
</reference>
<evidence type="ECO:0000259" key="4">
    <source>
        <dbReference type="PROSITE" id="PS50932"/>
    </source>
</evidence>
<dbReference type="InterPro" id="IPR010982">
    <property type="entry name" value="Lambda_DNA-bd_dom_sf"/>
</dbReference>
<dbReference type="AlphaFoldDB" id="A0A0V8IM15"/>
<organism evidence="5 6">
    <name type="scientific">Pseudarthrobacter enclensis</name>
    <dbReference type="NCBI Taxonomy" id="993070"/>
    <lineage>
        <taxon>Bacteria</taxon>
        <taxon>Bacillati</taxon>
        <taxon>Actinomycetota</taxon>
        <taxon>Actinomycetes</taxon>
        <taxon>Micrococcales</taxon>
        <taxon>Micrococcaceae</taxon>
        <taxon>Pseudarthrobacter</taxon>
    </lineage>
</organism>
<keyword evidence="1" id="KW-0805">Transcription regulation</keyword>
<dbReference type="Pfam" id="PF13377">
    <property type="entry name" value="Peripla_BP_3"/>
    <property type="match status" value="1"/>
</dbReference>
<dbReference type="OrthoDB" id="3227375at2"/>
<dbReference type="PROSITE" id="PS00356">
    <property type="entry name" value="HTH_LACI_1"/>
    <property type="match status" value="1"/>
</dbReference>
<accession>A0A0V8IM15</accession>
<dbReference type="InterPro" id="IPR000843">
    <property type="entry name" value="HTH_LacI"/>
</dbReference>
<keyword evidence="3" id="KW-0804">Transcription</keyword>
<keyword evidence="2" id="KW-0238">DNA-binding</keyword>
<dbReference type="Gene3D" id="1.10.260.40">
    <property type="entry name" value="lambda repressor-like DNA-binding domains"/>
    <property type="match status" value="1"/>
</dbReference>
<dbReference type="STRING" id="993070.AS031_10600"/>
<evidence type="ECO:0000313" key="5">
    <source>
        <dbReference type="EMBL" id="KSU75836.1"/>
    </source>
</evidence>
<evidence type="ECO:0000256" key="3">
    <source>
        <dbReference type="ARBA" id="ARBA00023163"/>
    </source>
</evidence>
<dbReference type="CDD" id="cd01392">
    <property type="entry name" value="HTH_LacI"/>
    <property type="match status" value="1"/>
</dbReference>
<feature type="domain" description="HTH lacI-type" evidence="4">
    <location>
        <begin position="14"/>
        <end position="66"/>
    </location>
</feature>
<dbReference type="SUPFAM" id="SSF47413">
    <property type="entry name" value="lambda repressor-like DNA-binding domains"/>
    <property type="match status" value="1"/>
</dbReference>
<proteinExistence type="predicted"/>
<evidence type="ECO:0000313" key="6">
    <source>
        <dbReference type="Proteomes" id="UP000053199"/>
    </source>
</evidence>
<comment type="caution">
    <text evidence="5">The sequence shown here is derived from an EMBL/GenBank/DDBJ whole genome shotgun (WGS) entry which is preliminary data.</text>
</comment>
<sequence length="344" mass="35998">MTPRTAPLTASPRPRIADVAAVAGVSVPTVSKVLNGRTHVSEATRAKVQQALEELDYSKRNPSAVQPGMLQLVVNNFDSPWVLAAMEGVETAADRLGYEVAYVRAAHVTAERWRKLREPSVNRLDGVLLLAPRSGSPLVALARSLRIPAVAIDPEGTEGLAIPSVSPASFSGALAAVGHLLAQGHRRIGIITGRKHSPGHGRARYAAYAAALHEAGLPVLPELVRDGDFSIESGMRLGADLLDLPERPTAIFTGSDLQALGVMNAAAQRSLHVPEDLSIVGFDDIAQAALTSPPLTTVRQPQAQLASMAVGMLLDQQDGQGAVPAALEVATELVVRGTTAPPAA</sequence>
<dbReference type="Pfam" id="PF00356">
    <property type="entry name" value="LacI"/>
    <property type="match status" value="1"/>
</dbReference>
<dbReference type="EMBL" id="LNQM01000004">
    <property type="protein sequence ID" value="KSU75836.1"/>
    <property type="molecule type" value="Genomic_DNA"/>
</dbReference>
<evidence type="ECO:0000256" key="2">
    <source>
        <dbReference type="ARBA" id="ARBA00023125"/>
    </source>
</evidence>
<evidence type="ECO:0000256" key="1">
    <source>
        <dbReference type="ARBA" id="ARBA00023015"/>
    </source>
</evidence>
<dbReference type="Proteomes" id="UP000053199">
    <property type="component" value="Unassembled WGS sequence"/>
</dbReference>
<gene>
    <name evidence="5" type="ORF">AS031_10600</name>
</gene>
<dbReference type="GO" id="GO:0003700">
    <property type="term" value="F:DNA-binding transcription factor activity"/>
    <property type="evidence" value="ECO:0007669"/>
    <property type="project" value="TreeGrafter"/>
</dbReference>
<keyword evidence="6" id="KW-1185">Reference proteome</keyword>
<dbReference type="InterPro" id="IPR046335">
    <property type="entry name" value="LacI/GalR-like_sensor"/>
</dbReference>
<dbReference type="PANTHER" id="PTHR30146:SF153">
    <property type="entry name" value="LACTOSE OPERON REPRESSOR"/>
    <property type="match status" value="1"/>
</dbReference>